<dbReference type="InterPro" id="IPR027417">
    <property type="entry name" value="P-loop_NTPase"/>
</dbReference>
<proteinExistence type="predicted"/>
<name>A0ABQ5N1B2_9CLOT</name>
<feature type="coiled-coil region" evidence="1">
    <location>
        <begin position="168"/>
        <end position="195"/>
    </location>
</feature>
<sequence length="870" mass="101777">MKVIKINGEKSDSVYIQSVLEGYSFDNPIFIIDKNKELYRFIEELTIDECYLYILRAAKEIEFNNINVKIRNLETNIIEKDNILYFSELLEELNEYDLDIHQIIIDTEDKNFLSDVIQALNYLNLDIEVTMKKEKGERARVNAFKTGFYKLRKSIIKAQDLINEIEVIDELSKEKENIVSILNNIKINLDNAKERNLNISVMATKKSGKSVVVNSFLGEQYAPTSLELPTPNTCIYKKSTNGQIRLLYGNEDLYFDSPEEIYKYTFNEFKKAQNSSEEESAIDDMEIHYVKDSSDFATFTIIDTPGPNYAGANNSSEGINMHKKKAYKWIEKSDVVIFLVNYSNYLTTDEEEFFRDIKTQFEKHDKFYSLVVVVNKLDEMYMSECENKSVVRFLDYLRCKLNGLGYNGFIVLGISARSYFDILKVSQIDSMELKYLGETKRISQLSGDELRQRLKKLKRKYIGKNQMTVLSFVDDQLEKLECFQGLNDVSLNTLRERSGIPKLMDYTTYVAIQKANTELYSSIIWSIDELFVRLKNLDLVKSIIDAKIEKQEEIEEIECMLQKMMDTFDLIDKEINQNLIFTELQENLISKIKESRDESIDEINEVYEEKIDRFFMRLRMKDKDDLREMKNKGFSVDLSVNNTEIEEELNTLIGNILNRINSDIDLKEKYFRECDEAIKEIVHSFSEKVKKNYNLKDFVITVPKVDHAFNRKSLVKIPSINIDCVNIKEDVLNSIDFKENFLEKCLNHFLENKVGTYSTDSKKLNEIKINWIEAIRSSVEGEYMNLFGALEANTLNCIEDLKAQIYRAADSLTSTYKNIFSEMLKDLSISKMNVEEQMNYLDAKLQFFDQIEEKMSEFNEIWNGIRREQI</sequence>
<feature type="domain" description="Dynamin N-terminal" evidence="2">
    <location>
        <begin position="203"/>
        <end position="376"/>
    </location>
</feature>
<keyword evidence="4" id="KW-1185">Reference proteome</keyword>
<protein>
    <recommendedName>
        <fullName evidence="2">Dynamin N-terminal domain-containing protein</fullName>
    </recommendedName>
</protein>
<gene>
    <name evidence="3" type="ORF">bsdE14_03970</name>
</gene>
<dbReference type="RefSeq" id="WP_264848260.1">
    <property type="nucleotide sequence ID" value="NZ_BRXR01000001.1"/>
</dbReference>
<evidence type="ECO:0000313" key="4">
    <source>
        <dbReference type="Proteomes" id="UP001208567"/>
    </source>
</evidence>
<reference evidence="3 4" key="1">
    <citation type="journal article" date="2024" name="Int. J. Syst. Evol. Microbiol.">
        <title>Clostridium omnivorum sp. nov., isolated from anoxic soil under the treatment of reductive soil disinfestation.</title>
        <authorList>
            <person name="Ueki A."/>
            <person name="Tonouchi A."/>
            <person name="Kaku N."/>
            <person name="Honma S."/>
            <person name="Ueki K."/>
        </authorList>
    </citation>
    <scope>NUCLEOTIDE SEQUENCE [LARGE SCALE GENOMIC DNA]</scope>
    <source>
        <strain evidence="3 4">E14</strain>
    </source>
</reference>
<accession>A0ABQ5N1B2</accession>
<dbReference type="Proteomes" id="UP001208567">
    <property type="component" value="Unassembled WGS sequence"/>
</dbReference>
<organism evidence="3 4">
    <name type="scientific">Clostridium omnivorum</name>
    <dbReference type="NCBI Taxonomy" id="1604902"/>
    <lineage>
        <taxon>Bacteria</taxon>
        <taxon>Bacillati</taxon>
        <taxon>Bacillota</taxon>
        <taxon>Clostridia</taxon>
        <taxon>Eubacteriales</taxon>
        <taxon>Clostridiaceae</taxon>
        <taxon>Clostridium</taxon>
    </lineage>
</organism>
<evidence type="ECO:0000259" key="2">
    <source>
        <dbReference type="Pfam" id="PF00350"/>
    </source>
</evidence>
<keyword evidence="1" id="KW-0175">Coiled coil</keyword>
<dbReference type="EMBL" id="BRXR01000001">
    <property type="protein sequence ID" value="GLC28987.1"/>
    <property type="molecule type" value="Genomic_DNA"/>
</dbReference>
<evidence type="ECO:0000256" key="1">
    <source>
        <dbReference type="SAM" id="Coils"/>
    </source>
</evidence>
<evidence type="ECO:0000313" key="3">
    <source>
        <dbReference type="EMBL" id="GLC28987.1"/>
    </source>
</evidence>
<comment type="caution">
    <text evidence="3">The sequence shown here is derived from an EMBL/GenBank/DDBJ whole genome shotgun (WGS) entry which is preliminary data.</text>
</comment>
<dbReference type="SUPFAM" id="SSF52540">
    <property type="entry name" value="P-loop containing nucleoside triphosphate hydrolases"/>
    <property type="match status" value="1"/>
</dbReference>
<dbReference type="Pfam" id="PF00350">
    <property type="entry name" value="Dynamin_N"/>
    <property type="match status" value="1"/>
</dbReference>
<dbReference type="InterPro" id="IPR045063">
    <property type="entry name" value="Dynamin_N"/>
</dbReference>
<dbReference type="Gene3D" id="3.40.50.300">
    <property type="entry name" value="P-loop containing nucleotide triphosphate hydrolases"/>
    <property type="match status" value="1"/>
</dbReference>